<protein>
    <recommendedName>
        <fullName evidence="17">Transmembrane protein 230</fullName>
    </recommendedName>
</protein>
<reference evidence="19 20" key="1">
    <citation type="submission" date="2016-05" db="EMBL/GenBank/DDBJ databases">
        <title>Genome sequencing reveals origins of a unique bacterial endosymbiosis in the earliest lineages of terrestrial Fungi.</title>
        <authorList>
            <consortium name="DOE Joint Genome Institute"/>
            <person name="Uehling J."/>
            <person name="Gryganskyi A."/>
            <person name="Hameed K."/>
            <person name="Tschaplinski T."/>
            <person name="Misztal P."/>
            <person name="Wu S."/>
            <person name="Desiro A."/>
            <person name="Vande Pol N."/>
            <person name="Du Z.-Y."/>
            <person name="Zienkiewicz A."/>
            <person name="Zienkiewicz K."/>
            <person name="Morin E."/>
            <person name="Tisserant E."/>
            <person name="Splivallo R."/>
            <person name="Hainaut M."/>
            <person name="Henrissat B."/>
            <person name="Ohm R."/>
            <person name="Kuo A."/>
            <person name="Yan J."/>
            <person name="Lipzen A."/>
            <person name="Nolan M."/>
            <person name="Labutti K."/>
            <person name="Barry K."/>
            <person name="Goldstein A."/>
            <person name="Labbe J."/>
            <person name="Schadt C."/>
            <person name="Tuskan G."/>
            <person name="Grigoriev I."/>
            <person name="Martin F."/>
            <person name="Vilgalys R."/>
            <person name="Bonito G."/>
        </authorList>
    </citation>
    <scope>NUCLEOTIDE SEQUENCE [LARGE SCALE GENOMIC DNA]</scope>
    <source>
        <strain evidence="19 20">AG-77</strain>
    </source>
</reference>
<evidence type="ECO:0000256" key="8">
    <source>
        <dbReference type="ARBA" id="ARBA00007743"/>
    </source>
</evidence>
<evidence type="ECO:0000256" key="4">
    <source>
        <dbReference type="ARBA" id="ARBA00004412"/>
    </source>
</evidence>
<comment type="function">
    <text evidence="16">Involved in trafficking and recycling of synaptic vesicles.</text>
</comment>
<dbReference type="InterPro" id="IPR044234">
    <property type="entry name" value="TMEM230"/>
</dbReference>
<keyword evidence="12" id="KW-0770">Synapse</keyword>
<evidence type="ECO:0000256" key="10">
    <source>
        <dbReference type="ARBA" id="ARBA00022753"/>
    </source>
</evidence>
<evidence type="ECO:0000256" key="18">
    <source>
        <dbReference type="SAM" id="Phobius"/>
    </source>
</evidence>
<keyword evidence="10" id="KW-0967">Endosome</keyword>
<evidence type="ECO:0000313" key="19">
    <source>
        <dbReference type="EMBL" id="OAQ33895.1"/>
    </source>
</evidence>
<sequence length="141" mass="15419">MAITSSSSATSTSQNKALAGVHNLVNRTKKMRFPRRANRYLQQQDDIGYTDGQFMAPAPKIPWKSIVLAVVLLILGVVGLTIGSLLKVGVLTSPDWLDKGTPLLILGALCFIPGSYHVGLAYYAYQEYEGYSFSHIPDLDD</sequence>
<keyword evidence="14 18" id="KW-0472">Membrane</keyword>
<evidence type="ECO:0000256" key="5">
    <source>
        <dbReference type="ARBA" id="ARBA00004419"/>
    </source>
</evidence>
<evidence type="ECO:0000256" key="6">
    <source>
        <dbReference type="ARBA" id="ARBA00004601"/>
    </source>
</evidence>
<dbReference type="GO" id="GO:0005769">
    <property type="term" value="C:early endosome"/>
    <property type="evidence" value="ECO:0007669"/>
    <property type="project" value="UniProtKB-SubCell"/>
</dbReference>
<keyword evidence="13" id="KW-0333">Golgi apparatus</keyword>
<dbReference type="AlphaFoldDB" id="A0A197K8S2"/>
<dbReference type="GO" id="GO:0005794">
    <property type="term" value="C:Golgi apparatus"/>
    <property type="evidence" value="ECO:0007669"/>
    <property type="project" value="UniProtKB-SubCell"/>
</dbReference>
<dbReference type="GO" id="GO:0005770">
    <property type="term" value="C:late endosome"/>
    <property type="evidence" value="ECO:0007669"/>
    <property type="project" value="UniProtKB-SubCell"/>
</dbReference>
<dbReference type="OrthoDB" id="5597044at2759"/>
<keyword evidence="15" id="KW-0968">Cytoplasmic vesicle</keyword>
<dbReference type="GO" id="GO:0055037">
    <property type="term" value="C:recycling endosome"/>
    <property type="evidence" value="ECO:0007669"/>
    <property type="project" value="UniProtKB-SubCell"/>
</dbReference>
<evidence type="ECO:0000256" key="15">
    <source>
        <dbReference type="ARBA" id="ARBA00023329"/>
    </source>
</evidence>
<dbReference type="GO" id="GO:0005776">
    <property type="term" value="C:autophagosome"/>
    <property type="evidence" value="ECO:0007669"/>
    <property type="project" value="UniProtKB-SubCell"/>
</dbReference>
<dbReference type="PANTHER" id="PTHR15664">
    <property type="entry name" value="C20ORF30 PROTEIN"/>
    <property type="match status" value="1"/>
</dbReference>
<dbReference type="EMBL" id="KV442019">
    <property type="protein sequence ID" value="OAQ33895.1"/>
    <property type="molecule type" value="Genomic_DNA"/>
</dbReference>
<evidence type="ECO:0000256" key="2">
    <source>
        <dbReference type="ARBA" id="ARBA00004172"/>
    </source>
</evidence>
<proteinExistence type="inferred from homology"/>
<accession>A0A197K8S2</accession>
<keyword evidence="20" id="KW-1185">Reference proteome</keyword>
<evidence type="ECO:0000256" key="7">
    <source>
        <dbReference type="ARBA" id="ARBA00004603"/>
    </source>
</evidence>
<evidence type="ECO:0000256" key="16">
    <source>
        <dbReference type="ARBA" id="ARBA00024003"/>
    </source>
</evidence>
<organism evidence="19 20">
    <name type="scientific">Linnemannia elongata AG-77</name>
    <dbReference type="NCBI Taxonomy" id="1314771"/>
    <lineage>
        <taxon>Eukaryota</taxon>
        <taxon>Fungi</taxon>
        <taxon>Fungi incertae sedis</taxon>
        <taxon>Mucoromycota</taxon>
        <taxon>Mortierellomycotina</taxon>
        <taxon>Mortierellomycetes</taxon>
        <taxon>Mortierellales</taxon>
        <taxon>Mortierellaceae</taxon>
        <taxon>Linnemannia</taxon>
    </lineage>
</organism>
<dbReference type="GO" id="GO:0016020">
    <property type="term" value="C:membrane"/>
    <property type="evidence" value="ECO:0007669"/>
    <property type="project" value="UniProtKB-SubCell"/>
</dbReference>
<evidence type="ECO:0000256" key="17">
    <source>
        <dbReference type="ARBA" id="ARBA00024088"/>
    </source>
</evidence>
<dbReference type="InterPro" id="IPR008590">
    <property type="entry name" value="TMEM_230/134"/>
</dbReference>
<evidence type="ECO:0000256" key="3">
    <source>
        <dbReference type="ARBA" id="ARBA00004234"/>
    </source>
</evidence>
<name>A0A197K8S2_9FUNG</name>
<comment type="similarity">
    <text evidence="8">Belongs to the TMEM134/TMEM230 family.</text>
</comment>
<evidence type="ECO:0000256" key="9">
    <source>
        <dbReference type="ARBA" id="ARBA00022692"/>
    </source>
</evidence>
<feature type="transmembrane region" description="Helical" evidence="18">
    <location>
        <begin position="65"/>
        <end position="83"/>
    </location>
</feature>
<keyword evidence="11 18" id="KW-1133">Transmembrane helix</keyword>
<evidence type="ECO:0000313" key="20">
    <source>
        <dbReference type="Proteomes" id="UP000078512"/>
    </source>
</evidence>
<gene>
    <name evidence="19" type="ORF">K457DRAFT_134215</name>
</gene>
<evidence type="ECO:0000256" key="13">
    <source>
        <dbReference type="ARBA" id="ARBA00023034"/>
    </source>
</evidence>
<evidence type="ECO:0000256" key="1">
    <source>
        <dbReference type="ARBA" id="ARBA00004141"/>
    </source>
</evidence>
<evidence type="ECO:0000256" key="14">
    <source>
        <dbReference type="ARBA" id="ARBA00023136"/>
    </source>
</evidence>
<evidence type="ECO:0000256" key="12">
    <source>
        <dbReference type="ARBA" id="ARBA00023018"/>
    </source>
</evidence>
<keyword evidence="9 18" id="KW-0812">Transmembrane</keyword>
<comment type="subcellular location">
    <subcellularLocation>
        <location evidence="5">Cytoplasmic vesicle</location>
        <location evidence="5">Autophagosome</location>
    </subcellularLocation>
    <subcellularLocation>
        <location evidence="3">Cytoplasmic vesicle</location>
        <location evidence="3">Secretory vesicle</location>
        <location evidence="3">Synaptic vesicle</location>
    </subcellularLocation>
    <subcellularLocation>
        <location evidence="4">Early endosome</location>
    </subcellularLocation>
    <subcellularLocation>
        <location evidence="6">Golgi apparatus</location>
        <location evidence="6">trans-Golgi network</location>
    </subcellularLocation>
    <subcellularLocation>
        <location evidence="7">Late endosome</location>
    </subcellularLocation>
    <subcellularLocation>
        <location evidence="1">Membrane</location>
        <topology evidence="1">Multi-pass membrane protein</topology>
    </subcellularLocation>
    <subcellularLocation>
        <location evidence="2">Recycling endosome</location>
    </subcellularLocation>
</comment>
<feature type="transmembrane region" description="Helical" evidence="18">
    <location>
        <begin position="103"/>
        <end position="125"/>
    </location>
</feature>
<dbReference type="STRING" id="1314771.A0A197K8S2"/>
<dbReference type="PANTHER" id="PTHR15664:SF6">
    <property type="entry name" value="TRANSMEMBRANE PROTEIN 230"/>
    <property type="match status" value="1"/>
</dbReference>
<evidence type="ECO:0000256" key="11">
    <source>
        <dbReference type="ARBA" id="ARBA00022989"/>
    </source>
</evidence>
<dbReference type="Proteomes" id="UP000078512">
    <property type="component" value="Unassembled WGS sequence"/>
</dbReference>
<dbReference type="Pfam" id="PF05915">
    <property type="entry name" value="TMEM_230_134"/>
    <property type="match status" value="1"/>
</dbReference>